<evidence type="ECO:0000259" key="8">
    <source>
        <dbReference type="Pfam" id="PF01618"/>
    </source>
</evidence>
<sequence>MTMETANPNPYQAGDASIATPRTRATRWMIWTGAVTLSLAFLCLIATAIGMMWTFNTIATSSTTPRPSDLANGINSALIPSVAAAPLALVGIVLLILGFVRRQPVRDR</sequence>
<reference evidence="9 10" key="1">
    <citation type="submission" date="2019-02" db="EMBL/GenBank/DDBJ databases">
        <title>Deep-cultivation of Planctomycetes and their phenomic and genomic characterization uncovers novel biology.</title>
        <authorList>
            <person name="Wiegand S."/>
            <person name="Jogler M."/>
            <person name="Boedeker C."/>
            <person name="Pinto D."/>
            <person name="Vollmers J."/>
            <person name="Rivas-Marin E."/>
            <person name="Kohn T."/>
            <person name="Peeters S.H."/>
            <person name="Heuer A."/>
            <person name="Rast P."/>
            <person name="Oberbeckmann S."/>
            <person name="Bunk B."/>
            <person name="Jeske O."/>
            <person name="Meyerdierks A."/>
            <person name="Storesund J.E."/>
            <person name="Kallscheuer N."/>
            <person name="Luecker S."/>
            <person name="Lage O.M."/>
            <person name="Pohl T."/>
            <person name="Merkel B.J."/>
            <person name="Hornburger P."/>
            <person name="Mueller R.-W."/>
            <person name="Bruemmer F."/>
            <person name="Labrenz M."/>
            <person name="Spormann A.M."/>
            <person name="Op Den Camp H."/>
            <person name="Overmann J."/>
            <person name="Amann R."/>
            <person name="Jetten M.S.M."/>
            <person name="Mascher T."/>
            <person name="Medema M.H."/>
            <person name="Devos D.P."/>
            <person name="Kaster A.-K."/>
            <person name="Ovreas L."/>
            <person name="Rohde M."/>
            <person name="Galperin M.Y."/>
            <person name="Jogler C."/>
        </authorList>
    </citation>
    <scope>NUCLEOTIDE SEQUENCE [LARGE SCALE GENOMIC DNA]</scope>
    <source>
        <strain evidence="9 10">Q31b</strain>
    </source>
</reference>
<keyword evidence="4 7" id="KW-1133">Transmembrane helix</keyword>
<dbReference type="Proteomes" id="UP000315471">
    <property type="component" value="Unassembled WGS sequence"/>
</dbReference>
<keyword evidence="2" id="KW-1003">Cell membrane</keyword>
<gene>
    <name evidence="9" type="ORF">Q31b_58120</name>
</gene>
<comment type="subcellular location">
    <subcellularLocation>
        <location evidence="1">Cell membrane</location>
        <topology evidence="1">Multi-pass membrane protein</topology>
    </subcellularLocation>
    <subcellularLocation>
        <location evidence="6">Membrane</location>
        <topology evidence="6">Multi-pass membrane protein</topology>
    </subcellularLocation>
</comment>
<evidence type="ECO:0000256" key="3">
    <source>
        <dbReference type="ARBA" id="ARBA00022692"/>
    </source>
</evidence>
<evidence type="ECO:0000256" key="5">
    <source>
        <dbReference type="ARBA" id="ARBA00023136"/>
    </source>
</evidence>
<evidence type="ECO:0000256" key="1">
    <source>
        <dbReference type="ARBA" id="ARBA00004651"/>
    </source>
</evidence>
<keyword evidence="6" id="KW-0653">Protein transport</keyword>
<dbReference type="OrthoDB" id="9897092at2"/>
<dbReference type="AlphaFoldDB" id="A0A5C6DCY3"/>
<evidence type="ECO:0000256" key="7">
    <source>
        <dbReference type="SAM" id="Phobius"/>
    </source>
</evidence>
<feature type="domain" description="MotA/TolQ/ExbB proton channel" evidence="8">
    <location>
        <begin position="41"/>
        <end position="93"/>
    </location>
</feature>
<feature type="transmembrane region" description="Helical" evidence="7">
    <location>
        <begin position="28"/>
        <end position="53"/>
    </location>
</feature>
<protein>
    <recommendedName>
        <fullName evidence="8">MotA/TolQ/ExbB proton channel domain-containing protein</fullName>
    </recommendedName>
</protein>
<evidence type="ECO:0000313" key="10">
    <source>
        <dbReference type="Proteomes" id="UP000315471"/>
    </source>
</evidence>
<dbReference type="Pfam" id="PF01618">
    <property type="entry name" value="MotA_ExbB"/>
    <property type="match status" value="1"/>
</dbReference>
<accession>A0A5C6DCY3</accession>
<evidence type="ECO:0000256" key="2">
    <source>
        <dbReference type="ARBA" id="ARBA00022475"/>
    </source>
</evidence>
<comment type="similarity">
    <text evidence="6">Belongs to the exbB/tolQ family.</text>
</comment>
<keyword evidence="6" id="KW-0813">Transport</keyword>
<dbReference type="RefSeq" id="WP_146602855.1">
    <property type="nucleotide sequence ID" value="NZ_SJPY01000018.1"/>
</dbReference>
<proteinExistence type="inferred from homology"/>
<evidence type="ECO:0000256" key="4">
    <source>
        <dbReference type="ARBA" id="ARBA00022989"/>
    </source>
</evidence>
<comment type="caution">
    <text evidence="9">The sequence shown here is derived from an EMBL/GenBank/DDBJ whole genome shotgun (WGS) entry which is preliminary data.</text>
</comment>
<evidence type="ECO:0000256" key="6">
    <source>
        <dbReference type="RuleBase" id="RU004057"/>
    </source>
</evidence>
<keyword evidence="10" id="KW-1185">Reference proteome</keyword>
<keyword evidence="5 7" id="KW-0472">Membrane</keyword>
<dbReference type="GO" id="GO:0015031">
    <property type="term" value="P:protein transport"/>
    <property type="evidence" value="ECO:0007669"/>
    <property type="project" value="UniProtKB-KW"/>
</dbReference>
<dbReference type="EMBL" id="SJPY01000018">
    <property type="protein sequence ID" value="TWU32769.1"/>
    <property type="molecule type" value="Genomic_DNA"/>
</dbReference>
<keyword evidence="3 7" id="KW-0812">Transmembrane</keyword>
<name>A0A5C6DCY3_9BACT</name>
<evidence type="ECO:0000313" key="9">
    <source>
        <dbReference type="EMBL" id="TWU32769.1"/>
    </source>
</evidence>
<organism evidence="9 10">
    <name type="scientific">Novipirellula aureliae</name>
    <dbReference type="NCBI Taxonomy" id="2527966"/>
    <lineage>
        <taxon>Bacteria</taxon>
        <taxon>Pseudomonadati</taxon>
        <taxon>Planctomycetota</taxon>
        <taxon>Planctomycetia</taxon>
        <taxon>Pirellulales</taxon>
        <taxon>Pirellulaceae</taxon>
        <taxon>Novipirellula</taxon>
    </lineage>
</organism>
<dbReference type="InterPro" id="IPR002898">
    <property type="entry name" value="MotA_ExbB_proton_chnl"/>
</dbReference>
<feature type="transmembrane region" description="Helical" evidence="7">
    <location>
        <begin position="73"/>
        <end position="100"/>
    </location>
</feature>
<dbReference type="GO" id="GO:0005886">
    <property type="term" value="C:plasma membrane"/>
    <property type="evidence" value="ECO:0007669"/>
    <property type="project" value="UniProtKB-SubCell"/>
</dbReference>